<gene>
    <name evidence="1" type="ORF">FEF30_02130</name>
</gene>
<dbReference type="RefSeq" id="WP_041361554.1">
    <property type="nucleotide sequence ID" value="NZ_VBRV01000004.1"/>
</dbReference>
<dbReference type="AlphaFoldDB" id="A0ABD4SW93"/>
<dbReference type="Proteomes" id="UP001203104">
    <property type="component" value="Unassembled WGS sequence"/>
</dbReference>
<evidence type="ECO:0000313" key="2">
    <source>
        <dbReference type="Proteomes" id="UP001203104"/>
    </source>
</evidence>
<protein>
    <submittedName>
        <fullName evidence="1">Uncharacterized protein</fullName>
    </submittedName>
</protein>
<proteinExistence type="predicted"/>
<accession>A0ABD4SW93</accession>
<reference evidence="1 2" key="1">
    <citation type="submission" date="2019-05" db="EMBL/GenBank/DDBJ databases">
        <title>Genome sequencing and assembly of Mycoplasma hyopneumoniae strains UFV01 and UFV02.</title>
        <authorList>
            <person name="De Souza L.F."/>
            <person name="Gonzaga N.F."/>
            <person name="Santos M.R."/>
            <person name="Deeney A.S."/>
            <person name="Vidigal P.M.P."/>
            <person name="Moreira M.A.S."/>
            <person name="Fietto J.R.L."/>
            <person name="Bressan G.C."/>
            <person name="Rycroft A.N."/>
            <person name="Silva Junior A."/>
        </authorList>
    </citation>
    <scope>NUCLEOTIDE SEQUENCE [LARGE SCALE GENOMIC DNA]</scope>
    <source>
        <strain evidence="1 2">UFV01</strain>
    </source>
</reference>
<evidence type="ECO:0000313" key="1">
    <source>
        <dbReference type="EMBL" id="MCI8283365.1"/>
    </source>
</evidence>
<comment type="caution">
    <text evidence="1">The sequence shown here is derived from an EMBL/GenBank/DDBJ whole genome shotgun (WGS) entry which is preliminary data.</text>
</comment>
<name>A0ABD4SW93_MESHO</name>
<sequence length="80" mass="9474">MITLNQEKFDILFKKKLIENLIENHKEKLIEFGKSQNIDFVTDLETLSIANLNDLYSELELVKEYLKIELKSSILFQLKN</sequence>
<dbReference type="EMBL" id="VBRW01000005">
    <property type="protein sequence ID" value="MCI8283365.1"/>
    <property type="molecule type" value="Genomic_DNA"/>
</dbReference>
<organism evidence="1 2">
    <name type="scientific">Mesomycoplasma hyopneumoniae</name>
    <name type="common">Mycoplasma hyopneumoniae</name>
    <dbReference type="NCBI Taxonomy" id="2099"/>
    <lineage>
        <taxon>Bacteria</taxon>
        <taxon>Bacillati</taxon>
        <taxon>Mycoplasmatota</taxon>
        <taxon>Mycoplasmoidales</taxon>
        <taxon>Metamycoplasmataceae</taxon>
        <taxon>Mesomycoplasma</taxon>
    </lineage>
</organism>